<gene>
    <name evidence="2" type="ORF">Vbra_6515</name>
</gene>
<evidence type="ECO:0000313" key="3">
    <source>
        <dbReference type="Proteomes" id="UP000041254"/>
    </source>
</evidence>
<reference evidence="2 3" key="1">
    <citation type="submission" date="2014-11" db="EMBL/GenBank/DDBJ databases">
        <authorList>
            <person name="Zhu J."/>
            <person name="Qi W."/>
            <person name="Song R."/>
        </authorList>
    </citation>
    <scope>NUCLEOTIDE SEQUENCE [LARGE SCALE GENOMIC DNA]</scope>
</reference>
<evidence type="ECO:0000313" key="2">
    <source>
        <dbReference type="EMBL" id="CEM38330.1"/>
    </source>
</evidence>
<name>A0A0G4H431_VITBC</name>
<evidence type="ECO:0000256" key="1">
    <source>
        <dbReference type="SAM" id="SignalP"/>
    </source>
</evidence>
<accession>A0A0G4H431</accession>
<evidence type="ECO:0008006" key="4">
    <source>
        <dbReference type="Google" id="ProtNLM"/>
    </source>
</evidence>
<dbReference type="InParanoid" id="A0A0G4H431"/>
<dbReference type="AlphaFoldDB" id="A0A0G4H431"/>
<sequence>MLVLVLILFGLAWWHTESLTIEAPTVITEATTALRDTLQIFGNVSVSNVSAIFSENVTSAVLVFNNGTKTTLAAVNATTAEFHNGLSMLRGAMWKLQNYTENYKGR</sequence>
<dbReference type="Proteomes" id="UP000041254">
    <property type="component" value="Unassembled WGS sequence"/>
</dbReference>
<feature type="signal peptide" evidence="1">
    <location>
        <begin position="1"/>
        <end position="18"/>
    </location>
</feature>
<proteinExistence type="predicted"/>
<keyword evidence="1" id="KW-0732">Signal</keyword>
<dbReference type="VEuPathDB" id="CryptoDB:Vbra_6515"/>
<keyword evidence="3" id="KW-1185">Reference proteome</keyword>
<dbReference type="EMBL" id="CDMY01000982">
    <property type="protein sequence ID" value="CEM38330.1"/>
    <property type="molecule type" value="Genomic_DNA"/>
</dbReference>
<protein>
    <recommendedName>
        <fullName evidence="4">FAS1 domain-containing protein</fullName>
    </recommendedName>
</protein>
<feature type="chain" id="PRO_5005190952" description="FAS1 domain-containing protein" evidence="1">
    <location>
        <begin position="19"/>
        <end position="106"/>
    </location>
</feature>
<organism evidence="2 3">
    <name type="scientific">Vitrella brassicaformis (strain CCMP3155)</name>
    <dbReference type="NCBI Taxonomy" id="1169540"/>
    <lineage>
        <taxon>Eukaryota</taxon>
        <taxon>Sar</taxon>
        <taxon>Alveolata</taxon>
        <taxon>Colpodellida</taxon>
        <taxon>Vitrellaceae</taxon>
        <taxon>Vitrella</taxon>
    </lineage>
</organism>